<dbReference type="Pfam" id="PF00512">
    <property type="entry name" value="HisKA"/>
    <property type="match status" value="1"/>
</dbReference>
<dbReference type="GO" id="GO:0005886">
    <property type="term" value="C:plasma membrane"/>
    <property type="evidence" value="ECO:0007669"/>
    <property type="project" value="UniProtKB-SubCell"/>
</dbReference>
<feature type="domain" description="Histidine kinase" evidence="11">
    <location>
        <begin position="214"/>
        <end position="426"/>
    </location>
</feature>
<dbReference type="SMART" id="SM00388">
    <property type="entry name" value="HisKA"/>
    <property type="match status" value="1"/>
</dbReference>
<evidence type="ECO:0000313" key="14">
    <source>
        <dbReference type="EMBL" id="SDF56301.1"/>
    </source>
</evidence>
<keyword evidence="9" id="KW-0067">ATP-binding</keyword>
<reference evidence="13 16" key="2">
    <citation type="submission" date="2019-12" db="EMBL/GenBank/DDBJ databases">
        <authorList>
            <person name="Zheng J."/>
        </authorList>
    </citation>
    <scope>NUCLEOTIDE SEQUENCE [LARGE SCALE GENOMIC DNA]</scope>
    <source>
        <strain evidence="13 16">DSM 27347</strain>
    </source>
</reference>
<dbReference type="CDD" id="cd00082">
    <property type="entry name" value="HisKA"/>
    <property type="match status" value="1"/>
</dbReference>
<dbReference type="EMBL" id="FNBI01000004">
    <property type="protein sequence ID" value="SDF56301.1"/>
    <property type="molecule type" value="Genomic_DNA"/>
</dbReference>
<dbReference type="PROSITE" id="PS50109">
    <property type="entry name" value="HIS_KIN"/>
    <property type="match status" value="1"/>
</dbReference>
<protein>
    <recommendedName>
        <fullName evidence="3">histidine kinase</fullName>
        <ecNumber evidence="3">2.7.13.3</ecNumber>
    </recommendedName>
</protein>
<evidence type="ECO:0000256" key="2">
    <source>
        <dbReference type="ARBA" id="ARBA00004651"/>
    </source>
</evidence>
<dbReference type="EMBL" id="WSUT01000001">
    <property type="protein sequence ID" value="MWC42129.1"/>
    <property type="molecule type" value="Genomic_DNA"/>
</dbReference>
<dbReference type="Gene3D" id="1.10.287.130">
    <property type="match status" value="1"/>
</dbReference>
<evidence type="ECO:0000259" key="12">
    <source>
        <dbReference type="PROSITE" id="PS50885"/>
    </source>
</evidence>
<evidence type="ECO:0000256" key="9">
    <source>
        <dbReference type="ARBA" id="ARBA00022840"/>
    </source>
</evidence>
<dbReference type="InterPro" id="IPR003660">
    <property type="entry name" value="HAMP_dom"/>
</dbReference>
<dbReference type="OrthoDB" id="9815202at2"/>
<keyword evidence="7" id="KW-0547">Nucleotide-binding</keyword>
<dbReference type="Gene3D" id="6.10.340.10">
    <property type="match status" value="1"/>
</dbReference>
<dbReference type="GO" id="GO:0000155">
    <property type="term" value="F:phosphorelay sensor kinase activity"/>
    <property type="evidence" value="ECO:0007669"/>
    <property type="project" value="InterPro"/>
</dbReference>
<keyword evidence="8 14" id="KW-0418">Kinase</keyword>
<dbReference type="EC" id="2.7.13.3" evidence="3"/>
<evidence type="ECO:0000313" key="13">
    <source>
        <dbReference type="EMBL" id="MWC42129.1"/>
    </source>
</evidence>
<dbReference type="InterPro" id="IPR050980">
    <property type="entry name" value="2C_sensor_his_kinase"/>
</dbReference>
<dbReference type="AlphaFoldDB" id="A0A1G7M3T5"/>
<dbReference type="Proteomes" id="UP000323502">
    <property type="component" value="Unassembled WGS sequence"/>
</dbReference>
<dbReference type="PANTHER" id="PTHR44936:SF10">
    <property type="entry name" value="SENSOR PROTEIN RSTB"/>
    <property type="match status" value="1"/>
</dbReference>
<feature type="transmembrane region" description="Helical" evidence="10">
    <location>
        <begin position="9"/>
        <end position="29"/>
    </location>
</feature>
<dbReference type="InterPro" id="IPR036890">
    <property type="entry name" value="HATPase_C_sf"/>
</dbReference>
<dbReference type="CDD" id="cd06225">
    <property type="entry name" value="HAMP"/>
    <property type="match status" value="1"/>
</dbReference>
<evidence type="ECO:0000256" key="8">
    <source>
        <dbReference type="ARBA" id="ARBA00022777"/>
    </source>
</evidence>
<evidence type="ECO:0000256" key="10">
    <source>
        <dbReference type="SAM" id="Phobius"/>
    </source>
</evidence>
<dbReference type="InterPro" id="IPR036097">
    <property type="entry name" value="HisK_dim/P_sf"/>
</dbReference>
<evidence type="ECO:0000313" key="16">
    <source>
        <dbReference type="Proteomes" id="UP000436801"/>
    </source>
</evidence>
<evidence type="ECO:0000259" key="11">
    <source>
        <dbReference type="PROSITE" id="PS50109"/>
    </source>
</evidence>
<dbReference type="RefSeq" id="WP_149682448.1">
    <property type="nucleotide sequence ID" value="NZ_FNBI01000004.1"/>
</dbReference>
<evidence type="ECO:0000313" key="15">
    <source>
        <dbReference type="Proteomes" id="UP000323502"/>
    </source>
</evidence>
<keyword evidence="6" id="KW-0808">Transferase</keyword>
<dbReference type="PANTHER" id="PTHR44936">
    <property type="entry name" value="SENSOR PROTEIN CREC"/>
    <property type="match status" value="1"/>
</dbReference>
<keyword evidence="10" id="KW-0472">Membrane</keyword>
<reference evidence="14 15" key="1">
    <citation type="submission" date="2016-10" db="EMBL/GenBank/DDBJ databases">
        <authorList>
            <person name="Varghese N."/>
            <person name="Submissions S."/>
        </authorList>
    </citation>
    <scope>NUCLEOTIDE SEQUENCE [LARGE SCALE GENOMIC DNA]</scope>
    <source>
        <strain evidence="14 15">S7-754</strain>
    </source>
</reference>
<accession>A0A1G7M3T5</accession>
<dbReference type="GO" id="GO:0005524">
    <property type="term" value="F:ATP binding"/>
    <property type="evidence" value="ECO:0007669"/>
    <property type="project" value="UniProtKB-KW"/>
</dbReference>
<evidence type="ECO:0000256" key="4">
    <source>
        <dbReference type="ARBA" id="ARBA00022475"/>
    </source>
</evidence>
<dbReference type="InterPro" id="IPR005467">
    <property type="entry name" value="His_kinase_dom"/>
</dbReference>
<keyword evidence="5" id="KW-0597">Phosphoprotein</keyword>
<sequence length="429" mass="47477">MKHRLFWKIWLSYVVAFVALSAASSIIWFRPPEPAQTAYANFMLGQSILSNVADTVRAEGAASARRKIDAWPAEARKLVSIKPQAPGRQCDPFNVKEDLAVSVEGYCLRYRHPPNRIPLTWWSAITDMFYPPKHLFVDLAVGLAFSMMLANYLARSITRLRLGFEQLALGKLDTRLVPSMGRQRNEIADLARDFDAMASRLQALVELRDRLLHDVSHEVRSPLARMRLAGNLLRRNPSRLEASLDRIEAETDRIDRLVGELLTLARLESGSGHQDTEVFDLAAILQLVIADAAFEAFDRGVGVSVVMPVLGPAGCLTRGSGELIHRAIENILRNALKFSQTNQEVKVVLAEDQGRWMMTIEDQGPGIVNLPIADVLQPFVRGTAGTGYGLGLAIAHRAITACGGSLQIENRQPAGLRVALSFPIYSHEL</sequence>
<dbReference type="Pfam" id="PF00672">
    <property type="entry name" value="HAMP"/>
    <property type="match status" value="1"/>
</dbReference>
<dbReference type="InterPro" id="IPR003661">
    <property type="entry name" value="HisK_dim/P_dom"/>
</dbReference>
<comment type="catalytic activity">
    <reaction evidence="1">
        <text>ATP + protein L-histidine = ADP + protein N-phospho-L-histidine.</text>
        <dbReference type="EC" id="2.7.13.3"/>
    </reaction>
</comment>
<dbReference type="PROSITE" id="PS50885">
    <property type="entry name" value="HAMP"/>
    <property type="match status" value="1"/>
</dbReference>
<dbReference type="SMART" id="SM00387">
    <property type="entry name" value="HATPase_c"/>
    <property type="match status" value="1"/>
</dbReference>
<keyword evidence="15" id="KW-1185">Reference proteome</keyword>
<dbReference type="SUPFAM" id="SSF55874">
    <property type="entry name" value="ATPase domain of HSP90 chaperone/DNA topoisomerase II/histidine kinase"/>
    <property type="match status" value="1"/>
</dbReference>
<dbReference type="Pfam" id="PF02518">
    <property type="entry name" value="HATPase_c"/>
    <property type="match status" value="1"/>
</dbReference>
<keyword evidence="10" id="KW-1133">Transmembrane helix</keyword>
<dbReference type="Proteomes" id="UP000436801">
    <property type="component" value="Unassembled WGS sequence"/>
</dbReference>
<keyword evidence="4" id="KW-1003">Cell membrane</keyword>
<evidence type="ECO:0000256" key="1">
    <source>
        <dbReference type="ARBA" id="ARBA00000085"/>
    </source>
</evidence>
<gene>
    <name evidence="13" type="ORF">GQR91_00430</name>
    <name evidence="14" type="ORF">SAMN05216557_10460</name>
</gene>
<dbReference type="Gene3D" id="3.30.565.10">
    <property type="entry name" value="Histidine kinase-like ATPase, C-terminal domain"/>
    <property type="match status" value="1"/>
</dbReference>
<evidence type="ECO:0000256" key="6">
    <source>
        <dbReference type="ARBA" id="ARBA00022679"/>
    </source>
</evidence>
<dbReference type="SMART" id="SM00304">
    <property type="entry name" value="HAMP"/>
    <property type="match status" value="1"/>
</dbReference>
<proteinExistence type="predicted"/>
<evidence type="ECO:0000256" key="7">
    <source>
        <dbReference type="ARBA" id="ARBA00022741"/>
    </source>
</evidence>
<evidence type="ECO:0000256" key="3">
    <source>
        <dbReference type="ARBA" id="ARBA00012438"/>
    </source>
</evidence>
<keyword evidence="10" id="KW-0812">Transmembrane</keyword>
<name>A0A1G7M3T5_9SPHN</name>
<dbReference type="SUPFAM" id="SSF47384">
    <property type="entry name" value="Homodimeric domain of signal transducing histidine kinase"/>
    <property type="match status" value="1"/>
</dbReference>
<organism evidence="14 15">
    <name type="scientific">Sphingomonas carotinifaciens</name>
    <dbReference type="NCBI Taxonomy" id="1166323"/>
    <lineage>
        <taxon>Bacteria</taxon>
        <taxon>Pseudomonadati</taxon>
        <taxon>Pseudomonadota</taxon>
        <taxon>Alphaproteobacteria</taxon>
        <taxon>Sphingomonadales</taxon>
        <taxon>Sphingomonadaceae</taxon>
        <taxon>Sphingomonas</taxon>
    </lineage>
</organism>
<comment type="subcellular location">
    <subcellularLocation>
        <location evidence="2">Cell membrane</location>
        <topology evidence="2">Multi-pass membrane protein</topology>
    </subcellularLocation>
</comment>
<feature type="domain" description="HAMP" evidence="12">
    <location>
        <begin position="151"/>
        <end position="206"/>
    </location>
</feature>
<evidence type="ECO:0000256" key="5">
    <source>
        <dbReference type="ARBA" id="ARBA00022553"/>
    </source>
</evidence>
<dbReference type="InterPro" id="IPR003594">
    <property type="entry name" value="HATPase_dom"/>
</dbReference>